<evidence type="ECO:0000256" key="1">
    <source>
        <dbReference type="SAM" id="Phobius"/>
    </source>
</evidence>
<feature type="transmembrane region" description="Helical" evidence="1">
    <location>
        <begin position="12"/>
        <end position="34"/>
    </location>
</feature>
<dbReference type="Proteomes" id="UP000607653">
    <property type="component" value="Unassembled WGS sequence"/>
</dbReference>
<sequence>MHLRSSCFLLEKILILFDCGEHKTFFLLYLFFVFSPLRENIVVHGTSDSFEHHTLVSIACSSFFSFLIPFILIFISLELMNLLLVLISA</sequence>
<dbReference type="AlphaFoldDB" id="A0A822XR11"/>
<feature type="transmembrane region" description="Helical" evidence="1">
    <location>
        <begin position="54"/>
        <end position="87"/>
    </location>
</feature>
<dbReference type="EMBL" id="DUZY01000001">
    <property type="protein sequence ID" value="DAD21195.1"/>
    <property type="molecule type" value="Genomic_DNA"/>
</dbReference>
<keyword evidence="1" id="KW-0472">Membrane</keyword>
<keyword evidence="1" id="KW-1133">Transmembrane helix</keyword>
<evidence type="ECO:0000313" key="3">
    <source>
        <dbReference type="Proteomes" id="UP000607653"/>
    </source>
</evidence>
<keyword evidence="1" id="KW-0812">Transmembrane</keyword>
<gene>
    <name evidence="2" type="ORF">HUJ06_022658</name>
</gene>
<proteinExistence type="predicted"/>
<organism evidence="2 3">
    <name type="scientific">Nelumbo nucifera</name>
    <name type="common">Sacred lotus</name>
    <dbReference type="NCBI Taxonomy" id="4432"/>
    <lineage>
        <taxon>Eukaryota</taxon>
        <taxon>Viridiplantae</taxon>
        <taxon>Streptophyta</taxon>
        <taxon>Embryophyta</taxon>
        <taxon>Tracheophyta</taxon>
        <taxon>Spermatophyta</taxon>
        <taxon>Magnoliopsida</taxon>
        <taxon>Proteales</taxon>
        <taxon>Nelumbonaceae</taxon>
        <taxon>Nelumbo</taxon>
    </lineage>
</organism>
<evidence type="ECO:0000313" key="2">
    <source>
        <dbReference type="EMBL" id="DAD21195.1"/>
    </source>
</evidence>
<reference evidence="2 3" key="1">
    <citation type="journal article" date="2020" name="Mol. Biol. Evol.">
        <title>Distinct Expression and Methylation Patterns for Genes with Different Fates following a Single Whole-Genome Duplication in Flowering Plants.</title>
        <authorList>
            <person name="Shi T."/>
            <person name="Rahmani R.S."/>
            <person name="Gugger P.F."/>
            <person name="Wang M."/>
            <person name="Li H."/>
            <person name="Zhang Y."/>
            <person name="Li Z."/>
            <person name="Wang Q."/>
            <person name="Van de Peer Y."/>
            <person name="Marchal K."/>
            <person name="Chen J."/>
        </authorList>
    </citation>
    <scope>NUCLEOTIDE SEQUENCE [LARGE SCALE GENOMIC DNA]</scope>
    <source>
        <tissue evidence="2">Leaf</tissue>
    </source>
</reference>
<keyword evidence="3" id="KW-1185">Reference proteome</keyword>
<name>A0A822XR11_NELNU</name>
<accession>A0A822XR11</accession>
<comment type="caution">
    <text evidence="2">The sequence shown here is derived from an EMBL/GenBank/DDBJ whole genome shotgun (WGS) entry which is preliminary data.</text>
</comment>
<protein>
    <submittedName>
        <fullName evidence="2">Uncharacterized protein</fullName>
    </submittedName>
</protein>